<dbReference type="PANTHER" id="PTHR22969">
    <property type="entry name" value="IKB KINASE"/>
    <property type="match status" value="1"/>
</dbReference>
<dbReference type="InterPro" id="IPR017441">
    <property type="entry name" value="Protein_kinase_ATP_BS"/>
</dbReference>
<protein>
    <recommendedName>
        <fullName evidence="14">Serine/threonine-protein kinase TBK1</fullName>
        <ecNumber evidence="2">2.7.11.1</ecNumber>
    </recommendedName>
</protein>
<dbReference type="FunFam" id="1.20.1270.420:FF:000001">
    <property type="entry name" value="Serine/threonine-protein kinase TBK1"/>
    <property type="match status" value="1"/>
</dbReference>
<dbReference type="Proteomes" id="UP001619887">
    <property type="component" value="Unassembled WGS sequence"/>
</dbReference>
<dbReference type="GO" id="GO:0005524">
    <property type="term" value="F:ATP binding"/>
    <property type="evidence" value="ECO:0007669"/>
    <property type="project" value="UniProtKB-UniRule"/>
</dbReference>
<dbReference type="InterPro" id="IPR011009">
    <property type="entry name" value="Kinase-like_dom_sf"/>
</dbReference>
<name>A0ABD2G3T7_PAGBO</name>
<dbReference type="FunFam" id="3.10.20.90:FF:000112">
    <property type="entry name" value="TANK binding kinase TBK1"/>
    <property type="match status" value="1"/>
</dbReference>
<dbReference type="GO" id="GO:0004674">
    <property type="term" value="F:protein serine/threonine kinase activity"/>
    <property type="evidence" value="ECO:0007669"/>
    <property type="project" value="UniProtKB-KW"/>
</dbReference>
<evidence type="ECO:0000256" key="4">
    <source>
        <dbReference type="ARBA" id="ARBA00022527"/>
    </source>
</evidence>
<dbReference type="GO" id="GO:0002218">
    <property type="term" value="P:activation of innate immune response"/>
    <property type="evidence" value="ECO:0007669"/>
    <property type="project" value="UniProtKB-ARBA"/>
</dbReference>
<accession>A0ABD2G3T7</accession>
<dbReference type="InterPro" id="IPR051180">
    <property type="entry name" value="IKK"/>
</dbReference>
<keyword evidence="10" id="KW-0391">Immunity</keyword>
<evidence type="ECO:0000259" key="16">
    <source>
        <dbReference type="PROSITE" id="PS50011"/>
    </source>
</evidence>
<dbReference type="CDD" id="cd21954">
    <property type="entry name" value="TBK1_C"/>
    <property type="match status" value="1"/>
</dbReference>
<dbReference type="Pfam" id="PF18394">
    <property type="entry name" value="TBK1_CCD1"/>
    <property type="match status" value="1"/>
</dbReference>
<dbReference type="PROSITE" id="PS50011">
    <property type="entry name" value="PROTEIN_KINASE_DOM"/>
    <property type="match status" value="1"/>
</dbReference>
<dbReference type="Pfam" id="PF00069">
    <property type="entry name" value="Pkinase"/>
    <property type="match status" value="1"/>
</dbReference>
<evidence type="ECO:0000313" key="17">
    <source>
        <dbReference type="EMBL" id="KAL3048688.1"/>
    </source>
</evidence>
<keyword evidence="19" id="KW-1185">Reference proteome</keyword>
<proteinExistence type="predicted"/>
<evidence type="ECO:0000256" key="8">
    <source>
        <dbReference type="ARBA" id="ARBA00022777"/>
    </source>
</evidence>
<organism evidence="18 19">
    <name type="scientific">Pagothenia borchgrevinki</name>
    <name type="common">Bald rockcod</name>
    <name type="synonym">Trematomus borchgrevinki</name>
    <dbReference type="NCBI Taxonomy" id="8213"/>
    <lineage>
        <taxon>Eukaryota</taxon>
        <taxon>Metazoa</taxon>
        <taxon>Chordata</taxon>
        <taxon>Craniata</taxon>
        <taxon>Vertebrata</taxon>
        <taxon>Euteleostomi</taxon>
        <taxon>Actinopterygii</taxon>
        <taxon>Neopterygii</taxon>
        <taxon>Teleostei</taxon>
        <taxon>Neoteleostei</taxon>
        <taxon>Acanthomorphata</taxon>
        <taxon>Eupercaria</taxon>
        <taxon>Perciformes</taxon>
        <taxon>Notothenioidei</taxon>
        <taxon>Nototheniidae</taxon>
        <taxon>Pagothenia</taxon>
    </lineage>
</organism>
<dbReference type="Gene3D" id="1.20.1270.420">
    <property type="match status" value="1"/>
</dbReference>
<keyword evidence="11" id="KW-0175">Coiled coil</keyword>
<dbReference type="GO" id="GO:0032728">
    <property type="term" value="P:positive regulation of interferon-beta production"/>
    <property type="evidence" value="ECO:0007669"/>
    <property type="project" value="UniProtKB-ARBA"/>
</dbReference>
<feature type="binding site" evidence="15">
    <location>
        <position position="38"/>
    </location>
    <ligand>
        <name>ATP</name>
        <dbReference type="ChEBI" id="CHEBI:30616"/>
    </ligand>
</feature>
<dbReference type="AlphaFoldDB" id="A0ABD2G3T7"/>
<evidence type="ECO:0000256" key="5">
    <source>
        <dbReference type="ARBA" id="ARBA00022588"/>
    </source>
</evidence>
<keyword evidence="5" id="KW-0399">Innate immunity</keyword>
<dbReference type="FunFam" id="1.10.510.10:FF:000100">
    <property type="entry name" value="inhibitor of nuclear factor kappa-B kinase subunit epsilon"/>
    <property type="match status" value="1"/>
</dbReference>
<reference evidence="18 19" key="1">
    <citation type="journal article" date="2022" name="G3 (Bethesda)">
        <title>Evaluating Illumina-, Nanopore-, and PacBio-based genome assembly strategies with the bald notothen, Trematomus borchgrevinki.</title>
        <authorList>
            <person name="Rayamajhi N."/>
            <person name="Cheng C.C."/>
            <person name="Catchen J.M."/>
        </authorList>
    </citation>
    <scope>NUCLEOTIDE SEQUENCE [LARGE SCALE GENOMIC DNA]</scope>
    <source>
        <strain evidence="18">AGRC-2024</strain>
    </source>
</reference>
<feature type="domain" description="Protein kinase" evidence="16">
    <location>
        <begin position="9"/>
        <end position="310"/>
    </location>
</feature>
<comment type="caution">
    <text evidence="18">The sequence shown here is derived from an EMBL/GenBank/DDBJ whole genome shotgun (WGS) entry which is preliminary data.</text>
</comment>
<comment type="catalytic activity">
    <reaction evidence="12">
        <text>L-threonyl-[protein] + ATP = O-phospho-L-threonyl-[protein] + ADP + H(+)</text>
        <dbReference type="Rhea" id="RHEA:46608"/>
        <dbReference type="Rhea" id="RHEA-COMP:11060"/>
        <dbReference type="Rhea" id="RHEA-COMP:11605"/>
        <dbReference type="ChEBI" id="CHEBI:15378"/>
        <dbReference type="ChEBI" id="CHEBI:30013"/>
        <dbReference type="ChEBI" id="CHEBI:30616"/>
        <dbReference type="ChEBI" id="CHEBI:61977"/>
        <dbReference type="ChEBI" id="CHEBI:456216"/>
        <dbReference type="EC" id="2.7.11.1"/>
    </reaction>
</comment>
<evidence type="ECO:0000256" key="1">
    <source>
        <dbReference type="ARBA" id="ARBA00004496"/>
    </source>
</evidence>
<keyword evidence="9 15" id="KW-0067">ATP-binding</keyword>
<dbReference type="GO" id="GO:0032008">
    <property type="term" value="P:positive regulation of TOR signaling"/>
    <property type="evidence" value="ECO:0007669"/>
    <property type="project" value="UniProtKB-ARBA"/>
</dbReference>
<dbReference type="InterPro" id="IPR041309">
    <property type="entry name" value="TBK1_CC1"/>
</dbReference>
<dbReference type="Gene3D" id="3.30.200.20">
    <property type="entry name" value="Phosphorylase Kinase, domain 1"/>
    <property type="match status" value="1"/>
</dbReference>
<dbReference type="InterPro" id="IPR000719">
    <property type="entry name" value="Prot_kinase_dom"/>
</dbReference>
<dbReference type="Gene3D" id="3.10.20.90">
    <property type="entry name" value="Phosphatidylinositol 3-kinase Catalytic Subunit, Chain A, domain 1"/>
    <property type="match status" value="1"/>
</dbReference>
<gene>
    <name evidence="17" type="ORF">OYC64_007278</name>
    <name evidence="18" type="ORF">OYC64_007284</name>
</gene>
<keyword evidence="3" id="KW-0963">Cytoplasm</keyword>
<evidence type="ECO:0000256" key="9">
    <source>
        <dbReference type="ARBA" id="ARBA00022840"/>
    </source>
</evidence>
<keyword evidence="6" id="KW-0808">Transferase</keyword>
<dbReference type="SMART" id="SM00220">
    <property type="entry name" value="S_TKc"/>
    <property type="match status" value="1"/>
</dbReference>
<evidence type="ECO:0000256" key="7">
    <source>
        <dbReference type="ARBA" id="ARBA00022741"/>
    </source>
</evidence>
<evidence type="ECO:0000256" key="3">
    <source>
        <dbReference type="ARBA" id="ARBA00022490"/>
    </source>
</evidence>
<evidence type="ECO:0000256" key="12">
    <source>
        <dbReference type="ARBA" id="ARBA00047899"/>
    </source>
</evidence>
<dbReference type="SUPFAM" id="SSF56112">
    <property type="entry name" value="Protein kinase-like (PK-like)"/>
    <property type="match status" value="1"/>
</dbReference>
<dbReference type="GO" id="GO:0045087">
    <property type="term" value="P:innate immune response"/>
    <property type="evidence" value="ECO:0007669"/>
    <property type="project" value="UniProtKB-KW"/>
</dbReference>
<keyword evidence="8" id="KW-0418">Kinase</keyword>
<dbReference type="EMBL" id="JBIYXZ010002083">
    <property type="protein sequence ID" value="KAL3048688.1"/>
    <property type="molecule type" value="Genomic_DNA"/>
</dbReference>
<evidence type="ECO:0000256" key="2">
    <source>
        <dbReference type="ARBA" id="ARBA00012513"/>
    </source>
</evidence>
<dbReference type="GO" id="GO:0016239">
    <property type="term" value="P:positive regulation of macroautophagy"/>
    <property type="evidence" value="ECO:0007669"/>
    <property type="project" value="UniProtKB-ARBA"/>
</dbReference>
<dbReference type="Gene3D" id="1.10.510.10">
    <property type="entry name" value="Transferase(Phosphotransferase) domain 1"/>
    <property type="match status" value="1"/>
</dbReference>
<dbReference type="CDD" id="cd13988">
    <property type="entry name" value="STKc_TBK1"/>
    <property type="match status" value="1"/>
</dbReference>
<dbReference type="PROSITE" id="PS00107">
    <property type="entry name" value="PROTEIN_KINASE_ATP"/>
    <property type="match status" value="1"/>
</dbReference>
<dbReference type="GO" id="GO:0005829">
    <property type="term" value="C:cytosol"/>
    <property type="evidence" value="ECO:0007669"/>
    <property type="project" value="UniProtKB-ARBA"/>
</dbReference>
<dbReference type="Pfam" id="PF18396">
    <property type="entry name" value="TBK1_ULD"/>
    <property type="match status" value="1"/>
</dbReference>
<evidence type="ECO:0000313" key="18">
    <source>
        <dbReference type="EMBL" id="KAL3048694.1"/>
    </source>
</evidence>
<evidence type="ECO:0000313" key="19">
    <source>
        <dbReference type="Proteomes" id="UP001619887"/>
    </source>
</evidence>
<comment type="subcellular location">
    <subcellularLocation>
        <location evidence="1">Cytoplasm</location>
    </subcellularLocation>
</comment>
<comment type="catalytic activity">
    <reaction evidence="13">
        <text>L-seryl-[protein] + ATP = O-phospho-L-seryl-[protein] + ADP + H(+)</text>
        <dbReference type="Rhea" id="RHEA:17989"/>
        <dbReference type="Rhea" id="RHEA-COMP:9863"/>
        <dbReference type="Rhea" id="RHEA-COMP:11604"/>
        <dbReference type="ChEBI" id="CHEBI:15378"/>
        <dbReference type="ChEBI" id="CHEBI:29999"/>
        <dbReference type="ChEBI" id="CHEBI:30616"/>
        <dbReference type="ChEBI" id="CHEBI:83421"/>
        <dbReference type="ChEBI" id="CHEBI:456216"/>
        <dbReference type="EC" id="2.7.11.1"/>
    </reaction>
</comment>
<dbReference type="PANTHER" id="PTHR22969:SF14">
    <property type="entry name" value="SERINE_THREONINE-PROTEIN KINASE TBK1"/>
    <property type="match status" value="1"/>
</dbReference>
<sequence length="723" mass="83345">MQSTTNYLWLISDLLGQGATANVYRGRHKKTGDLYAVKVFNNLSFLRPLDVQMREFEVLKKLNHKNIVKLFAVEEESNTRHKVLVMEYCPCGSLYTVLEESSNAYGLPEDEFLIVLHDVVAGMNHLREYGIVHRDIKPGNIMRVIGEGGRSVYKLTDFGAARELEDDEQFVSLYGTEEYLHPDMYERAVLRKDHQKKYGATVDLWSIGVTFYHAASGSLPFRPFEGPRRNKEVMYKIITEKPSGTISGHQKSENGKIEWNTEMPVSCSLSKGLQSLLTPVLANILEADQEKCWGFDQFFAETNDILHRTIVYVFSLQQATLHHIYIHQYNTAALFQELLSRRCSIALHHQELHYEGRRLVLDPNRQAQVFPKTSRENPIMLLSREAVATVGLIFEDPSPPKVQPRYDLDLDASYAKTFAGDVGHLWKTSESLLLYQELVRKGVRGLIELMKEDYSEILHKKSEVFHLCNYCTQILQRTEQLFEVMMQANMLSSEYDEICDMHKKVLRISGSLEPIERTSQDLKSKFLPSGLLSDSWILQVGTHPEDRNVEKIKVLLDAITAIYQQFKKDKAERRLPYNEEQIHKFDKQKLVLHASKARSLFTEECAMKYRLFISKSEEWMRKVHHVRKQLLGVSSQLMNIEKEITLLMERALKLQEHVPQKLLPLLSSGMKPQAFLSQNTLVEMTLGMKKLKEEMEGVVKELNENNHFLERFGTLTLDGGLRG</sequence>
<dbReference type="FunFam" id="3.30.200.20:FF:000106">
    <property type="entry name" value="serine/threonine-protein kinase TBK1 isoform X1"/>
    <property type="match status" value="1"/>
</dbReference>
<keyword evidence="7 15" id="KW-0547">Nucleotide-binding</keyword>
<evidence type="ECO:0000256" key="11">
    <source>
        <dbReference type="ARBA" id="ARBA00023054"/>
    </source>
</evidence>
<dbReference type="EMBL" id="JBIYXZ010002083">
    <property type="protein sequence ID" value="KAL3048694.1"/>
    <property type="molecule type" value="Genomic_DNA"/>
</dbReference>
<evidence type="ECO:0000256" key="14">
    <source>
        <dbReference type="ARBA" id="ARBA00071338"/>
    </source>
</evidence>
<dbReference type="EC" id="2.7.11.1" evidence="2"/>
<evidence type="ECO:0000256" key="15">
    <source>
        <dbReference type="PROSITE-ProRule" id="PRU10141"/>
    </source>
</evidence>
<dbReference type="InterPro" id="IPR041087">
    <property type="entry name" value="TBK1_ULD"/>
</dbReference>
<keyword evidence="4" id="KW-0723">Serine/threonine-protein kinase</keyword>
<evidence type="ECO:0000256" key="10">
    <source>
        <dbReference type="ARBA" id="ARBA00022859"/>
    </source>
</evidence>
<reference evidence="18 19" key="2">
    <citation type="journal article" date="2024" name="G3 (Bethesda)">
        <title>The genome of the cryopelagic Antarctic bald notothen, Trematomus borchgrevinki.</title>
        <authorList>
            <person name="Rayamajhi N."/>
            <person name="Rivera-Colon A.G."/>
            <person name="Minhas B.F."/>
            <person name="Cheng C.C."/>
            <person name="Catchen J.M."/>
        </authorList>
    </citation>
    <scope>NUCLEOTIDE SEQUENCE [LARGE SCALE GENOMIC DNA]</scope>
    <source>
        <strain evidence="18">AGRC-2024</strain>
    </source>
</reference>
<evidence type="ECO:0000256" key="6">
    <source>
        <dbReference type="ARBA" id="ARBA00022679"/>
    </source>
</evidence>
<evidence type="ECO:0000256" key="13">
    <source>
        <dbReference type="ARBA" id="ARBA00048679"/>
    </source>
</evidence>